<dbReference type="EMBL" id="JACIIZ010000005">
    <property type="protein sequence ID" value="MBB6251470.1"/>
    <property type="molecule type" value="Genomic_DNA"/>
</dbReference>
<dbReference type="Pfam" id="PF05621">
    <property type="entry name" value="TniB"/>
    <property type="match status" value="1"/>
</dbReference>
<dbReference type="InterPro" id="IPR027417">
    <property type="entry name" value="P-loop_NTPase"/>
</dbReference>
<accession>A0A7X0AYL9</accession>
<evidence type="ECO:0000313" key="2">
    <source>
        <dbReference type="Proteomes" id="UP000539175"/>
    </source>
</evidence>
<proteinExistence type="predicted"/>
<dbReference type="Proteomes" id="UP000539175">
    <property type="component" value="Unassembled WGS sequence"/>
</dbReference>
<reference evidence="1 2" key="1">
    <citation type="submission" date="2020-08" db="EMBL/GenBank/DDBJ databases">
        <title>Genomic Encyclopedia of Type Strains, Phase IV (KMG-IV): sequencing the most valuable type-strain genomes for metagenomic binning, comparative biology and taxonomic classification.</title>
        <authorList>
            <person name="Goeker M."/>
        </authorList>
    </citation>
    <scope>NUCLEOTIDE SEQUENCE [LARGE SCALE GENOMIC DNA]</scope>
    <source>
        <strain evidence="1 2">DSM 22198</strain>
    </source>
</reference>
<dbReference type="SUPFAM" id="SSF52540">
    <property type="entry name" value="P-loop containing nucleoside triphosphate hydrolases"/>
    <property type="match status" value="1"/>
</dbReference>
<dbReference type="InterPro" id="IPR008868">
    <property type="entry name" value="TniB"/>
</dbReference>
<dbReference type="RefSeq" id="WP_184799999.1">
    <property type="nucleotide sequence ID" value="NZ_JACIIZ010000005.1"/>
</dbReference>
<dbReference type="AlphaFoldDB" id="A0A7X0AYL9"/>
<comment type="caution">
    <text evidence="1">The sequence shown here is derived from an EMBL/GenBank/DDBJ whole genome shotgun (WGS) entry which is preliminary data.</text>
</comment>
<dbReference type="Gene3D" id="3.40.50.300">
    <property type="entry name" value="P-loop containing nucleotide triphosphate hydrolases"/>
    <property type="match status" value="1"/>
</dbReference>
<evidence type="ECO:0000313" key="1">
    <source>
        <dbReference type="EMBL" id="MBB6251470.1"/>
    </source>
</evidence>
<protein>
    <recommendedName>
        <fullName evidence="3">AAA+ ATPase domain-containing protein</fullName>
    </recommendedName>
</protein>
<organism evidence="1 2">
    <name type="scientific">Nitrospirillum iridis</name>
    <dbReference type="NCBI Taxonomy" id="765888"/>
    <lineage>
        <taxon>Bacteria</taxon>
        <taxon>Pseudomonadati</taxon>
        <taxon>Pseudomonadota</taxon>
        <taxon>Alphaproteobacteria</taxon>
        <taxon>Rhodospirillales</taxon>
        <taxon>Azospirillaceae</taxon>
        <taxon>Nitrospirillum</taxon>
    </lineage>
</organism>
<sequence length="324" mass="36351">MSNRPAVVLRTRLTKYFTTPRDLELDKRLQALVDDTTAALQDRHPEGRIFGLYGQPGAGKTAAVDRAIARNPDLDTDPQHGNIVVLDAPFPSTLKQLGRAILRALDYPIERELPDHIIWEKVRFQVRAREKRYLVIDEMQNAMGASTDHDLMRLCNAVKSLVQARDWPVSLILIGLPEVAEFIAYDEQIRRRSQTLQFHGLTTRHAAQVRQTIDTLVVQHAAMGMAGEIKAEDFPERLSHAAGGAYGIMIDLTREAIIGAFDRAGPEGVVGLDDYAHAYARKRGCTREENVFLVDAWWEVERRVARMQELGPAGAAKRKGRGTR</sequence>
<keyword evidence="2" id="KW-1185">Reference proteome</keyword>
<evidence type="ECO:0008006" key="3">
    <source>
        <dbReference type="Google" id="ProtNLM"/>
    </source>
</evidence>
<gene>
    <name evidence="1" type="ORF">FHS74_002021</name>
</gene>
<name>A0A7X0AYL9_9PROT</name>